<dbReference type="OrthoDB" id="3222238at2759"/>
<organism evidence="1 2">
    <name type="scientific">Phanerochaete sordida</name>
    <dbReference type="NCBI Taxonomy" id="48140"/>
    <lineage>
        <taxon>Eukaryota</taxon>
        <taxon>Fungi</taxon>
        <taxon>Dikarya</taxon>
        <taxon>Basidiomycota</taxon>
        <taxon>Agaricomycotina</taxon>
        <taxon>Agaricomycetes</taxon>
        <taxon>Polyporales</taxon>
        <taxon>Phanerochaetaceae</taxon>
        <taxon>Phanerochaete</taxon>
    </lineage>
</organism>
<proteinExistence type="predicted"/>
<dbReference type="Gene3D" id="3.80.10.10">
    <property type="entry name" value="Ribonuclease Inhibitor"/>
    <property type="match status" value="1"/>
</dbReference>
<gene>
    <name evidence="1" type="ORF">PsYK624_140960</name>
</gene>
<sequence length="418" mass="46983">MHPCLHIDEITRSIASHVEHRHTLVHLALVCRAFAEPATDELWSHLDGLKPLLMCLHSNLLGKSDTVYNALTILVPPTQDEWSRFRHYARKVKSLETHATYGGRLLDDAGYAILAEHHPDGVLPNLRHLKWHEWGGETPALPFMRPTLSTLAFVGGTVEALRAVMAHIRDNLPQLEEFTYSHDSWFSPIDILINDFSDTILALHHLTSFPNTSAFIRPDVVLHLSRLSHLTSLAVILENRNRDLWTQPLVGGFPALTHLTLTVLTKEEGLLPGVQMLQTLSGLALTNIKIKVSIRSVAIDHCTSLISELGRFRRLQECDIWGSSTIDDVEYFDASVFGPLHPLADIRTFTWPFLPVAFTQESAQQLSAAWPQLKEFYVCTPSDEPGPPPPVPGHRPGYMRLEDLLWLAQRSTRLEPGP</sequence>
<evidence type="ECO:0000313" key="1">
    <source>
        <dbReference type="EMBL" id="GJE97874.1"/>
    </source>
</evidence>
<dbReference type="AlphaFoldDB" id="A0A9P3GPB4"/>
<dbReference type="Proteomes" id="UP000703269">
    <property type="component" value="Unassembled WGS sequence"/>
</dbReference>
<dbReference type="InterPro" id="IPR032675">
    <property type="entry name" value="LRR_dom_sf"/>
</dbReference>
<reference evidence="1 2" key="1">
    <citation type="submission" date="2021-08" db="EMBL/GenBank/DDBJ databases">
        <title>Draft Genome Sequence of Phanerochaete sordida strain YK-624.</title>
        <authorList>
            <person name="Mori T."/>
            <person name="Dohra H."/>
            <person name="Suzuki T."/>
            <person name="Kawagishi H."/>
            <person name="Hirai H."/>
        </authorList>
    </citation>
    <scope>NUCLEOTIDE SEQUENCE [LARGE SCALE GENOMIC DNA]</scope>
    <source>
        <strain evidence="1 2">YK-624</strain>
    </source>
</reference>
<evidence type="ECO:0000313" key="2">
    <source>
        <dbReference type="Proteomes" id="UP000703269"/>
    </source>
</evidence>
<keyword evidence="2" id="KW-1185">Reference proteome</keyword>
<dbReference type="EMBL" id="BPQB01000078">
    <property type="protein sequence ID" value="GJE97874.1"/>
    <property type="molecule type" value="Genomic_DNA"/>
</dbReference>
<comment type="caution">
    <text evidence="1">The sequence shown here is derived from an EMBL/GenBank/DDBJ whole genome shotgun (WGS) entry which is preliminary data.</text>
</comment>
<evidence type="ECO:0008006" key="3">
    <source>
        <dbReference type="Google" id="ProtNLM"/>
    </source>
</evidence>
<name>A0A9P3GPB4_9APHY</name>
<dbReference type="SUPFAM" id="SSF52047">
    <property type="entry name" value="RNI-like"/>
    <property type="match status" value="1"/>
</dbReference>
<protein>
    <recommendedName>
        <fullName evidence="3">F-box domain-containing protein</fullName>
    </recommendedName>
</protein>
<accession>A0A9P3GPB4</accession>